<feature type="domain" description="Rad50/SbcC-type AAA" evidence="5">
    <location>
        <begin position="5"/>
        <end position="180"/>
    </location>
</feature>
<dbReference type="Proteomes" id="UP000305282">
    <property type="component" value="Unassembled WGS sequence"/>
</dbReference>
<dbReference type="Gene3D" id="3.40.50.300">
    <property type="entry name" value="P-loop containing nucleotide triphosphate hydrolases"/>
    <property type="match status" value="2"/>
</dbReference>
<dbReference type="InterPro" id="IPR025662">
    <property type="entry name" value="Sigma_54_int_dom_ATP-bd_1"/>
</dbReference>
<dbReference type="AlphaFoldDB" id="A0A4S5EU29"/>
<accession>A0A4S5EU29</accession>
<protein>
    <recommendedName>
        <fullName evidence="3">Nuclease SbcCD subunit C</fullName>
    </recommendedName>
</protein>
<feature type="region of interest" description="Disordered" evidence="4">
    <location>
        <begin position="350"/>
        <end position="374"/>
    </location>
</feature>
<evidence type="ECO:0000313" key="6">
    <source>
        <dbReference type="EMBL" id="THJ76011.1"/>
    </source>
</evidence>
<dbReference type="PANTHER" id="PTHR32114">
    <property type="entry name" value="ABC TRANSPORTER ABCH.3"/>
    <property type="match status" value="1"/>
</dbReference>
<evidence type="ECO:0000256" key="2">
    <source>
        <dbReference type="ARBA" id="ARBA00011322"/>
    </source>
</evidence>
<reference evidence="6 7" key="1">
    <citation type="submission" date="2019-04" db="EMBL/GenBank/DDBJ databases">
        <title>Draft genome sequences for three unisolated Alnus-infective Frankia Sp+ strains, AgTrS, AiOr and AvVan, the first sequenced Frankia strains able to sporulate in-planta.</title>
        <authorList>
            <person name="Bethencourt L."/>
            <person name="Vautrin F."/>
            <person name="Taib N."/>
            <person name="Dubost A."/>
            <person name="Castro-Garcia L."/>
            <person name="Imbaud O."/>
            <person name="Abrouk D."/>
            <person name="Fournier P."/>
            <person name="Briolay J."/>
            <person name="Nguyen A."/>
            <person name="Normand P."/>
            <person name="Fernandez M.P."/>
            <person name="Brochier-Armanet C."/>
            <person name="Herrera-Belaroussi A."/>
        </authorList>
    </citation>
    <scope>NUCLEOTIDE SEQUENCE [LARGE SCALE GENOMIC DNA]</scope>
    <source>
        <strain evidence="6 7">AvVan</strain>
    </source>
</reference>
<dbReference type="GO" id="GO:0006302">
    <property type="term" value="P:double-strand break repair"/>
    <property type="evidence" value="ECO:0007669"/>
    <property type="project" value="InterPro"/>
</dbReference>
<dbReference type="Pfam" id="PF13476">
    <property type="entry name" value="AAA_23"/>
    <property type="match status" value="1"/>
</dbReference>
<dbReference type="RefSeq" id="WP_136446673.1">
    <property type="nucleotide sequence ID" value="NZ_SSXH01000022.1"/>
</dbReference>
<proteinExistence type="inferred from homology"/>
<comment type="caution">
    <text evidence="6">The sequence shown here is derived from an EMBL/GenBank/DDBJ whole genome shotgun (WGS) entry which is preliminary data.</text>
</comment>
<evidence type="ECO:0000256" key="3">
    <source>
        <dbReference type="ARBA" id="ARBA00013368"/>
    </source>
</evidence>
<sequence>MRPHRLRLEAFGAFPDRVDVDFDRVGSGGLLLLCGETGAGKTTLLDAIGFALFGKVPGMRGKVASDPDLRSHHAAASARPEASLEFSVSAERFRITRSPAWDRSKRAGGTTRAHPTARLDRHTAEGWDTIASRPQDVGHEIGLMLGMTHDQFFQVILLPQGRFADFLQAGHDDREKLLKTLFGVGRFEFTEQWLRDRAKSGHDELGVATAELGRVAARIAQVAGAAEPADPTDDPAWATDLARQADAAAAVAEAVQRTADQARTAADAALAGARDLVRRIERRRTLTARRNELAERRAAVDQLAAEADAARRAAVVTPALTELRRRTVAAEQTRAAADAARQRLAAHPAGLLSTDPHSPGQLTAHHGDRPSGPPDVDELLGLVRLAHVEVGRLEGLARTRAEAEDDDRAARQAERDAEEHRRDAEALAHRLDDELPAVRAAAESRVAAARRAGATLPALTERARWTRELAGAVADQHRARRDADVARDRAAVARSQAEDLRRQRFDAITAELAAALVNDTPCPVCGAFEHPDPAEVRADHVSKEEETTAEQEADRIAAEAAVALRAADRWETQVRTLHAELAREPSAPVDPPAEEALAQVRRFDLAELLDDRAPASAGRLAELAAEVDDQVTAYTDAAVDLAPAEAAQLAVYEEDKDVAARLAASRSSEQAGRLRAAQLHQLAATRLAAVPADLHDAEALTARLDAVTALADDQQATHDAELAAERARAEHVQAGLTALDLVRQAEFSDLDDAAAAVRDTDWLRTAEREVQAHRDETAAVAAALSDDNLAVDPALAEHFIDHPADHLAEHEAAAGAARQAHEATVAALAQARGRAAELTALHTTFTADLAALDPLRAEADELHQLAELAAGRGGNTEGMPLSSFVLAARLEEVAIAASRRFAAMSGGRFTLVHDTGERRDRRRRAGLGLLVEDAWTGRRRNTGTLSGGETFQAALSLALGLADVVTAEAGGRRMDALFIDEGFGTLDPDSLDEVMGVLDELRSGGRLVGVVSHVADLRQRIPNQIRVSKGTNGSSVETTP</sequence>
<dbReference type="Pfam" id="PF13558">
    <property type="entry name" value="SbcC_Walker_B"/>
    <property type="match status" value="1"/>
</dbReference>
<comment type="subunit">
    <text evidence="2">Heterodimer of SbcC and SbcD.</text>
</comment>
<keyword evidence="6" id="KW-0269">Exonuclease</keyword>
<organism evidence="6 7">
    <name type="scientific">Candidatus Frankia alpina</name>
    <dbReference type="NCBI Taxonomy" id="2699483"/>
    <lineage>
        <taxon>Bacteria</taxon>
        <taxon>Bacillati</taxon>
        <taxon>Actinomycetota</taxon>
        <taxon>Actinomycetes</taxon>
        <taxon>Frankiales</taxon>
        <taxon>Frankiaceae</taxon>
        <taxon>Frankia</taxon>
    </lineage>
</organism>
<evidence type="ECO:0000259" key="5">
    <source>
        <dbReference type="Pfam" id="PF13476"/>
    </source>
</evidence>
<dbReference type="OrthoDB" id="9795626at2"/>
<dbReference type="SUPFAM" id="SSF52540">
    <property type="entry name" value="P-loop containing nucleoside triphosphate hydrolases"/>
    <property type="match status" value="1"/>
</dbReference>
<keyword evidence="6" id="KW-0378">Hydrolase</keyword>
<dbReference type="GO" id="GO:0016887">
    <property type="term" value="F:ATP hydrolysis activity"/>
    <property type="evidence" value="ECO:0007669"/>
    <property type="project" value="InterPro"/>
</dbReference>
<dbReference type="InterPro" id="IPR038729">
    <property type="entry name" value="Rad50/SbcC_AAA"/>
</dbReference>
<evidence type="ECO:0000256" key="1">
    <source>
        <dbReference type="ARBA" id="ARBA00006930"/>
    </source>
</evidence>
<feature type="region of interest" description="Disordered" evidence="4">
    <location>
        <begin position="399"/>
        <end position="424"/>
    </location>
</feature>
<dbReference type="InterPro" id="IPR027417">
    <property type="entry name" value="P-loop_NTPase"/>
</dbReference>
<dbReference type="PROSITE" id="PS00675">
    <property type="entry name" value="SIGMA54_INTERACT_1"/>
    <property type="match status" value="1"/>
</dbReference>
<evidence type="ECO:0000256" key="4">
    <source>
        <dbReference type="SAM" id="MobiDB-lite"/>
    </source>
</evidence>
<comment type="similarity">
    <text evidence="1">Belongs to the SMC family. SbcC subfamily.</text>
</comment>
<keyword evidence="7" id="KW-1185">Reference proteome</keyword>
<dbReference type="EMBL" id="SSXH01000022">
    <property type="protein sequence ID" value="THJ76011.1"/>
    <property type="molecule type" value="Genomic_DNA"/>
</dbReference>
<dbReference type="GO" id="GO:0004527">
    <property type="term" value="F:exonuclease activity"/>
    <property type="evidence" value="ECO:0007669"/>
    <property type="project" value="UniProtKB-KW"/>
</dbReference>
<gene>
    <name evidence="6" type="ORF">E7Y31_02185</name>
</gene>
<keyword evidence="6" id="KW-0540">Nuclease</keyword>
<name>A0A4S5EU29_9ACTN</name>
<evidence type="ECO:0000313" key="7">
    <source>
        <dbReference type="Proteomes" id="UP000305282"/>
    </source>
</evidence>
<dbReference type="PANTHER" id="PTHR32114:SF2">
    <property type="entry name" value="ABC TRANSPORTER ABCH.3"/>
    <property type="match status" value="1"/>
</dbReference>